<accession>A0ABT4CWA8</accession>
<dbReference type="InterPro" id="IPR001647">
    <property type="entry name" value="HTH_TetR"/>
</dbReference>
<dbReference type="Gene3D" id="1.10.10.60">
    <property type="entry name" value="Homeodomain-like"/>
    <property type="match status" value="1"/>
</dbReference>
<dbReference type="InterPro" id="IPR009057">
    <property type="entry name" value="Homeodomain-like_sf"/>
</dbReference>
<feature type="DNA-binding region" description="H-T-H motif" evidence="2">
    <location>
        <begin position="25"/>
        <end position="44"/>
    </location>
</feature>
<keyword evidence="1 2" id="KW-0238">DNA-binding</keyword>
<dbReference type="PANTHER" id="PTHR43479">
    <property type="entry name" value="ACREF/ENVCD OPERON REPRESSOR-RELATED"/>
    <property type="match status" value="1"/>
</dbReference>
<gene>
    <name evidence="4" type="ORF">OXH55_19040</name>
</gene>
<dbReference type="InterPro" id="IPR050624">
    <property type="entry name" value="HTH-type_Tx_Regulator"/>
</dbReference>
<dbReference type="InterPro" id="IPR023772">
    <property type="entry name" value="DNA-bd_HTH_TetR-type_CS"/>
</dbReference>
<dbReference type="InterPro" id="IPR036271">
    <property type="entry name" value="Tet_transcr_reg_TetR-rel_C_sf"/>
</dbReference>
<keyword evidence="5" id="KW-1185">Reference proteome</keyword>
<name>A0ABT4CWA8_9CLOT</name>
<dbReference type="Pfam" id="PF00440">
    <property type="entry name" value="TetR_N"/>
    <property type="match status" value="1"/>
</dbReference>
<comment type="caution">
    <text evidence="4">The sequence shown here is derived from an EMBL/GenBank/DDBJ whole genome shotgun (WGS) entry which is preliminary data.</text>
</comment>
<dbReference type="PROSITE" id="PS50977">
    <property type="entry name" value="HTH_TETR_2"/>
    <property type="match status" value="1"/>
</dbReference>
<reference evidence="4" key="1">
    <citation type="submission" date="2022-12" db="EMBL/GenBank/DDBJ databases">
        <authorList>
            <person name="Wang J."/>
        </authorList>
    </citation>
    <scope>NUCLEOTIDE SEQUENCE</scope>
    <source>
        <strain evidence="4">HY-42-06</strain>
    </source>
</reference>
<evidence type="ECO:0000313" key="4">
    <source>
        <dbReference type="EMBL" id="MCY6372703.1"/>
    </source>
</evidence>
<evidence type="ECO:0000313" key="5">
    <source>
        <dbReference type="Proteomes" id="UP001079657"/>
    </source>
</evidence>
<dbReference type="PANTHER" id="PTHR43479:SF11">
    <property type="entry name" value="ACREF_ENVCD OPERON REPRESSOR-RELATED"/>
    <property type="match status" value="1"/>
</dbReference>
<dbReference type="EMBL" id="JAPQES010000009">
    <property type="protein sequence ID" value="MCY6372703.1"/>
    <property type="molecule type" value="Genomic_DNA"/>
</dbReference>
<dbReference type="SUPFAM" id="SSF48498">
    <property type="entry name" value="Tetracyclin repressor-like, C-terminal domain"/>
    <property type="match status" value="1"/>
</dbReference>
<proteinExistence type="predicted"/>
<dbReference type="Gene3D" id="1.10.357.10">
    <property type="entry name" value="Tetracycline Repressor, domain 2"/>
    <property type="match status" value="1"/>
</dbReference>
<sequence length="193" mass="22245">MNKTKNTIFTAAIKVFSTNGYNGATMDDIALKAGVAKGTLYYHFKSKEEIFKYIVREGMNEIKENIQEAVDREQDCILRLKTLCKVQIDLVCENRDFFKVIMSQLWGTELRQLELRKVVQDYILLLEGYLKVGIEKEVLEKGNPSLMAYTYFGALCSTIVYQLINEDKNETVNFDEIIHNLTDYLLKGMVNAK</sequence>
<organism evidence="4 5">
    <name type="scientific">Clostridium ganghwense</name>
    <dbReference type="NCBI Taxonomy" id="312089"/>
    <lineage>
        <taxon>Bacteria</taxon>
        <taxon>Bacillati</taxon>
        <taxon>Bacillota</taxon>
        <taxon>Clostridia</taxon>
        <taxon>Eubacteriales</taxon>
        <taxon>Clostridiaceae</taxon>
        <taxon>Clostridium</taxon>
    </lineage>
</organism>
<dbReference type="PROSITE" id="PS01081">
    <property type="entry name" value="HTH_TETR_1"/>
    <property type="match status" value="1"/>
</dbReference>
<evidence type="ECO:0000259" key="3">
    <source>
        <dbReference type="PROSITE" id="PS50977"/>
    </source>
</evidence>
<protein>
    <submittedName>
        <fullName evidence="4">TetR/AcrR family transcriptional regulator</fullName>
    </submittedName>
</protein>
<feature type="domain" description="HTH tetR-type" evidence="3">
    <location>
        <begin position="2"/>
        <end position="62"/>
    </location>
</feature>
<dbReference type="SUPFAM" id="SSF46689">
    <property type="entry name" value="Homeodomain-like"/>
    <property type="match status" value="1"/>
</dbReference>
<evidence type="ECO:0000256" key="1">
    <source>
        <dbReference type="ARBA" id="ARBA00023125"/>
    </source>
</evidence>
<evidence type="ECO:0000256" key="2">
    <source>
        <dbReference type="PROSITE-ProRule" id="PRU00335"/>
    </source>
</evidence>
<dbReference type="Proteomes" id="UP001079657">
    <property type="component" value="Unassembled WGS sequence"/>
</dbReference>
<dbReference type="RefSeq" id="WP_268051754.1">
    <property type="nucleotide sequence ID" value="NZ_JAPQES010000009.1"/>
</dbReference>
<dbReference type="PRINTS" id="PR00455">
    <property type="entry name" value="HTHTETR"/>
</dbReference>